<feature type="compositionally biased region" description="Low complexity" evidence="1">
    <location>
        <begin position="267"/>
        <end position="278"/>
    </location>
</feature>
<feature type="region of interest" description="Disordered" evidence="1">
    <location>
        <begin position="1"/>
        <end position="61"/>
    </location>
</feature>
<feature type="region of interest" description="Disordered" evidence="1">
    <location>
        <begin position="144"/>
        <end position="173"/>
    </location>
</feature>
<organism evidence="2 3">
    <name type="scientific">Karstenula rhodostoma CBS 690.94</name>
    <dbReference type="NCBI Taxonomy" id="1392251"/>
    <lineage>
        <taxon>Eukaryota</taxon>
        <taxon>Fungi</taxon>
        <taxon>Dikarya</taxon>
        <taxon>Ascomycota</taxon>
        <taxon>Pezizomycotina</taxon>
        <taxon>Dothideomycetes</taxon>
        <taxon>Pleosporomycetidae</taxon>
        <taxon>Pleosporales</taxon>
        <taxon>Massarineae</taxon>
        <taxon>Didymosphaeriaceae</taxon>
        <taxon>Karstenula</taxon>
    </lineage>
</organism>
<evidence type="ECO:0000313" key="2">
    <source>
        <dbReference type="EMBL" id="KAF2441053.1"/>
    </source>
</evidence>
<reference evidence="2" key="1">
    <citation type="journal article" date="2020" name="Stud. Mycol.">
        <title>101 Dothideomycetes genomes: a test case for predicting lifestyles and emergence of pathogens.</title>
        <authorList>
            <person name="Haridas S."/>
            <person name="Albert R."/>
            <person name="Binder M."/>
            <person name="Bloem J."/>
            <person name="Labutti K."/>
            <person name="Salamov A."/>
            <person name="Andreopoulos B."/>
            <person name="Baker S."/>
            <person name="Barry K."/>
            <person name="Bills G."/>
            <person name="Bluhm B."/>
            <person name="Cannon C."/>
            <person name="Castanera R."/>
            <person name="Culley D."/>
            <person name="Daum C."/>
            <person name="Ezra D."/>
            <person name="Gonzalez J."/>
            <person name="Henrissat B."/>
            <person name="Kuo A."/>
            <person name="Liang C."/>
            <person name="Lipzen A."/>
            <person name="Lutzoni F."/>
            <person name="Magnuson J."/>
            <person name="Mondo S."/>
            <person name="Nolan M."/>
            <person name="Ohm R."/>
            <person name="Pangilinan J."/>
            <person name="Park H.-J."/>
            <person name="Ramirez L."/>
            <person name="Alfaro M."/>
            <person name="Sun H."/>
            <person name="Tritt A."/>
            <person name="Yoshinaga Y."/>
            <person name="Zwiers L.-H."/>
            <person name="Turgeon B."/>
            <person name="Goodwin S."/>
            <person name="Spatafora J."/>
            <person name="Crous P."/>
            <person name="Grigoriev I."/>
        </authorList>
    </citation>
    <scope>NUCLEOTIDE SEQUENCE</scope>
    <source>
        <strain evidence="2">CBS 690.94</strain>
    </source>
</reference>
<feature type="compositionally biased region" description="Pro residues" evidence="1">
    <location>
        <begin position="1"/>
        <end position="10"/>
    </location>
</feature>
<evidence type="ECO:0000313" key="3">
    <source>
        <dbReference type="Proteomes" id="UP000799764"/>
    </source>
</evidence>
<keyword evidence="3" id="KW-1185">Reference proteome</keyword>
<proteinExistence type="predicted"/>
<gene>
    <name evidence="2" type="ORF">P171DRAFT_488626</name>
</gene>
<dbReference type="EMBL" id="MU001506">
    <property type="protein sequence ID" value="KAF2441053.1"/>
    <property type="molecule type" value="Genomic_DNA"/>
</dbReference>
<evidence type="ECO:0000256" key="1">
    <source>
        <dbReference type="SAM" id="MobiDB-lite"/>
    </source>
</evidence>
<dbReference type="Proteomes" id="UP000799764">
    <property type="component" value="Unassembled WGS sequence"/>
</dbReference>
<comment type="caution">
    <text evidence="2">The sequence shown here is derived from an EMBL/GenBank/DDBJ whole genome shotgun (WGS) entry which is preliminary data.</text>
</comment>
<feature type="region of interest" description="Disordered" evidence="1">
    <location>
        <begin position="267"/>
        <end position="286"/>
    </location>
</feature>
<accession>A0A9P4U9B9</accession>
<feature type="compositionally biased region" description="Low complexity" evidence="1">
    <location>
        <begin position="30"/>
        <end position="61"/>
    </location>
</feature>
<dbReference type="AlphaFoldDB" id="A0A9P4U9B9"/>
<name>A0A9P4U9B9_9PLEO</name>
<protein>
    <submittedName>
        <fullName evidence="2">Uncharacterized protein</fullName>
    </submittedName>
</protein>
<sequence length="336" mass="36454">MNPQTRPPTPHTVKQSNTPISLDLSPPLTPSTANPATGPTTPAPNTIPTTITTPNIPLPSTLSAPTRLSALSFPPAPTISQTSHALNLLHKRLQILHTALSRARTYPNPSTYDAHALYTEALAIQDTAARLAAITLSYVPGPKKRSRENEALVGETENSVQGQGDRGGADALQGPTARDLAQLQDHTILKQWRTDKFAGLVREAERVPREGSLVVRTWFPGRREAGEGGMPRGACPGDTNINTPGFTESGITTYPVAEELVVDTAHTTPETDTDTLPPAEQTAEDAATQLRDLRTSGEEAGPAAASDRLGEERGEWEWEWYRGWVAWWGELWRYLP</sequence>